<protein>
    <recommendedName>
        <fullName evidence="4">Alpha/beta hydrolase family protein</fullName>
    </recommendedName>
</protein>
<evidence type="ECO:0000313" key="3">
    <source>
        <dbReference type="Proteomes" id="UP000194012"/>
    </source>
</evidence>
<dbReference type="EMBL" id="FWFJ01000023">
    <property type="protein sequence ID" value="SLN53640.1"/>
    <property type="molecule type" value="Genomic_DNA"/>
</dbReference>
<feature type="signal peptide" evidence="1">
    <location>
        <begin position="1"/>
        <end position="23"/>
    </location>
</feature>
<evidence type="ECO:0008006" key="4">
    <source>
        <dbReference type="Google" id="ProtNLM"/>
    </source>
</evidence>
<gene>
    <name evidence="2" type="ORF">ROG8370_02409</name>
</gene>
<dbReference type="AlphaFoldDB" id="A0A1X6ZJY2"/>
<evidence type="ECO:0000256" key="1">
    <source>
        <dbReference type="SAM" id="SignalP"/>
    </source>
</evidence>
<reference evidence="3" key="1">
    <citation type="submission" date="2017-03" db="EMBL/GenBank/DDBJ databases">
        <authorList>
            <person name="Rodrigo-Torres L."/>
            <person name="Arahal R.D."/>
            <person name="Lucena T."/>
        </authorList>
    </citation>
    <scope>NUCLEOTIDE SEQUENCE [LARGE SCALE GENOMIC DNA]</scope>
    <source>
        <strain evidence="3">CECT 8370</strain>
    </source>
</reference>
<keyword evidence="3" id="KW-1185">Reference proteome</keyword>
<dbReference type="Proteomes" id="UP000194012">
    <property type="component" value="Unassembled WGS sequence"/>
</dbReference>
<keyword evidence="1" id="KW-0732">Signal</keyword>
<evidence type="ECO:0000313" key="2">
    <source>
        <dbReference type="EMBL" id="SLN53640.1"/>
    </source>
</evidence>
<dbReference type="OrthoDB" id="280053at2"/>
<feature type="chain" id="PRO_5012530238" description="Alpha/beta hydrolase family protein" evidence="1">
    <location>
        <begin position="24"/>
        <end position="501"/>
    </location>
</feature>
<proteinExistence type="predicted"/>
<accession>A0A1X6ZJY2</accession>
<sequence>MSRNRRFSFALIASLLASTPLQAAHDEGDAICGSNGPVVPEASHIPTMADVENAGKPFETKALNAAPEGAHIFNWLAHGVFQDRPRDQLEEGYVISLEKLYAGDRLSGPQHQRDILYRYADLPDGPPEDVAAQRDFWLTGMFSDPKLQVVTHITRFENRRACGLMNGYQAASAMPACDNGRAPKNRSFKSGIDSMFGVFQRDLAARLKEGNFTHIVFASMGWNNDQRVSVCRYRQIMQVTGHAMQAGGEAFRPLVIGMTWSSSWNAASTSAVGHAAGHIGSVLNKATDSDEAGVLHGNLILNRIIPAVNARGLPVVVLGHSMGARFAGRALFSRELLKQGPVGPAADLAVFLQPAHSAYRYGGDTPGARGNEGHPYDSYKDLAATQVVVTTSLCDFANPFALWSPYLGGRRGWKVAARAAFDDIFHRLDWGGTAPCNTGRPALKDRIRNDPASMAALDTLPRGKVTLVNAGFVSNHGDILDPAMGAFLARLISRYAPHAAP</sequence>
<name>A0A1X6ZJY2_9RHOB</name>
<organism evidence="2 3">
    <name type="scientific">Roseovarius gaetbuli</name>
    <dbReference type="NCBI Taxonomy" id="1356575"/>
    <lineage>
        <taxon>Bacteria</taxon>
        <taxon>Pseudomonadati</taxon>
        <taxon>Pseudomonadota</taxon>
        <taxon>Alphaproteobacteria</taxon>
        <taxon>Rhodobacterales</taxon>
        <taxon>Roseobacteraceae</taxon>
        <taxon>Roseovarius</taxon>
    </lineage>
</organism>
<dbReference type="RefSeq" id="WP_085827375.1">
    <property type="nucleotide sequence ID" value="NZ_FWFJ01000023.1"/>
</dbReference>